<evidence type="ECO:0000259" key="1">
    <source>
        <dbReference type="SMART" id="SM01321"/>
    </source>
</evidence>
<evidence type="ECO:0000313" key="3">
    <source>
        <dbReference type="Proteomes" id="UP000177190"/>
    </source>
</evidence>
<proteinExistence type="predicted"/>
<dbReference type="GO" id="GO:0006313">
    <property type="term" value="P:DNA transposition"/>
    <property type="evidence" value="ECO:0007669"/>
    <property type="project" value="InterPro"/>
</dbReference>
<organism evidence="2 3">
    <name type="scientific">Candidatus Staskawiczbacteria bacterium RIFCSPHIGHO2_01_FULL_36_16</name>
    <dbReference type="NCBI Taxonomy" id="1802200"/>
    <lineage>
        <taxon>Bacteria</taxon>
        <taxon>Candidatus Staskawicziibacteriota</taxon>
    </lineage>
</organism>
<name>A0A1G2HL01_9BACT</name>
<dbReference type="PANTHER" id="PTHR34322">
    <property type="entry name" value="TRANSPOSASE, Y1_TNP DOMAIN-CONTAINING"/>
    <property type="match status" value="1"/>
</dbReference>
<dbReference type="Proteomes" id="UP000177190">
    <property type="component" value="Unassembled WGS sequence"/>
</dbReference>
<accession>A0A1G2HL01</accession>
<sequence length="240" mass="28628">MAYKRPQLVNGEFYHIISRTVGDTVVFDDEKDFYRGIFSIYEFNNSNYVSIWKRRREIMNEKRQRPTLPDYNYERKDKRDRFVDILAFSFMPNHLHLILKQLKDNGITEFMKKVNGGYAKYFNEKHNRKGHLFNKFRAVIIKDDDQFKNAFVYVHTNLISLIEPGWKEKGIENPDKVIKFLENSKRHSYPDYLGKKNFPSVTQRDFLLEIMGGAEGCRAEVGNWIKYKKELKDFGDIVLE</sequence>
<dbReference type="EMBL" id="MHOM01000041">
    <property type="protein sequence ID" value="OGZ63135.1"/>
    <property type="molecule type" value="Genomic_DNA"/>
</dbReference>
<dbReference type="GO" id="GO:0004803">
    <property type="term" value="F:transposase activity"/>
    <property type="evidence" value="ECO:0007669"/>
    <property type="project" value="InterPro"/>
</dbReference>
<dbReference type="InterPro" id="IPR002686">
    <property type="entry name" value="Transposase_17"/>
</dbReference>
<protein>
    <recommendedName>
        <fullName evidence="1">Transposase IS200-like domain-containing protein</fullName>
    </recommendedName>
</protein>
<dbReference type="SMART" id="SM01321">
    <property type="entry name" value="Y1_Tnp"/>
    <property type="match status" value="1"/>
</dbReference>
<dbReference type="Pfam" id="PF01797">
    <property type="entry name" value="Y1_Tnp"/>
    <property type="match status" value="1"/>
</dbReference>
<feature type="domain" description="Transposase IS200-like" evidence="1">
    <location>
        <begin position="9"/>
        <end position="157"/>
    </location>
</feature>
<dbReference type="GO" id="GO:0003677">
    <property type="term" value="F:DNA binding"/>
    <property type="evidence" value="ECO:0007669"/>
    <property type="project" value="InterPro"/>
</dbReference>
<reference evidence="2 3" key="1">
    <citation type="journal article" date="2016" name="Nat. Commun.">
        <title>Thousands of microbial genomes shed light on interconnected biogeochemical processes in an aquifer system.</title>
        <authorList>
            <person name="Anantharaman K."/>
            <person name="Brown C.T."/>
            <person name="Hug L.A."/>
            <person name="Sharon I."/>
            <person name="Castelle C.J."/>
            <person name="Probst A.J."/>
            <person name="Thomas B.C."/>
            <person name="Singh A."/>
            <person name="Wilkins M.J."/>
            <person name="Karaoz U."/>
            <person name="Brodie E.L."/>
            <person name="Williams K.H."/>
            <person name="Hubbard S.S."/>
            <person name="Banfield J.F."/>
        </authorList>
    </citation>
    <scope>NUCLEOTIDE SEQUENCE [LARGE SCALE GENOMIC DNA]</scope>
</reference>
<dbReference type="Gene3D" id="3.30.70.1290">
    <property type="entry name" value="Transposase IS200-like"/>
    <property type="match status" value="1"/>
</dbReference>
<dbReference type="InterPro" id="IPR036515">
    <property type="entry name" value="Transposase_17_sf"/>
</dbReference>
<evidence type="ECO:0000313" key="2">
    <source>
        <dbReference type="EMBL" id="OGZ63135.1"/>
    </source>
</evidence>
<dbReference type="PANTHER" id="PTHR34322:SF2">
    <property type="entry name" value="TRANSPOSASE IS200-LIKE DOMAIN-CONTAINING PROTEIN"/>
    <property type="match status" value="1"/>
</dbReference>
<dbReference type="AlphaFoldDB" id="A0A1G2HL01"/>
<gene>
    <name evidence="2" type="ORF">A2812_01565</name>
</gene>
<dbReference type="SUPFAM" id="SSF143422">
    <property type="entry name" value="Transposase IS200-like"/>
    <property type="match status" value="1"/>
</dbReference>
<comment type="caution">
    <text evidence="2">The sequence shown here is derived from an EMBL/GenBank/DDBJ whole genome shotgun (WGS) entry which is preliminary data.</text>
</comment>